<name>A0A8S3GCX6_9BILA</name>
<accession>A0A8S3GCX6</accession>
<dbReference type="AlphaFoldDB" id="A0A8S3GCX6"/>
<dbReference type="Proteomes" id="UP000676336">
    <property type="component" value="Unassembled WGS sequence"/>
</dbReference>
<proteinExistence type="predicted"/>
<sequence>LHMIQLEETTPPFPLLQPVPIIGSLSIHSNPPGEFER</sequence>
<reference evidence="1" key="1">
    <citation type="submission" date="2021-02" db="EMBL/GenBank/DDBJ databases">
        <authorList>
            <person name="Nowell W R."/>
        </authorList>
    </citation>
    <scope>NUCLEOTIDE SEQUENCE</scope>
</reference>
<feature type="non-terminal residue" evidence="1">
    <location>
        <position position="1"/>
    </location>
</feature>
<evidence type="ECO:0000313" key="1">
    <source>
        <dbReference type="EMBL" id="CAF5158876.1"/>
    </source>
</evidence>
<evidence type="ECO:0000313" key="2">
    <source>
        <dbReference type="Proteomes" id="UP000676336"/>
    </source>
</evidence>
<organism evidence="1 2">
    <name type="scientific">Rotaria magnacalcarata</name>
    <dbReference type="NCBI Taxonomy" id="392030"/>
    <lineage>
        <taxon>Eukaryota</taxon>
        <taxon>Metazoa</taxon>
        <taxon>Spiralia</taxon>
        <taxon>Gnathifera</taxon>
        <taxon>Rotifera</taxon>
        <taxon>Eurotatoria</taxon>
        <taxon>Bdelloidea</taxon>
        <taxon>Philodinida</taxon>
        <taxon>Philodinidae</taxon>
        <taxon>Rotaria</taxon>
    </lineage>
</organism>
<comment type="caution">
    <text evidence="1">The sequence shown here is derived from an EMBL/GenBank/DDBJ whole genome shotgun (WGS) entry which is preliminary data.</text>
</comment>
<protein>
    <submittedName>
        <fullName evidence="1">Uncharacterized protein</fullName>
    </submittedName>
</protein>
<gene>
    <name evidence="1" type="ORF">SMN809_LOCUS64406</name>
</gene>
<dbReference type="EMBL" id="CAJOBI010290799">
    <property type="protein sequence ID" value="CAF5158876.1"/>
    <property type="molecule type" value="Genomic_DNA"/>
</dbReference>